<dbReference type="GO" id="GO:0006351">
    <property type="term" value="P:DNA-templated transcription"/>
    <property type="evidence" value="ECO:0007669"/>
    <property type="project" value="InterPro"/>
</dbReference>
<name>A0A103XKX2_CYNCS</name>
<reference evidence="3 4" key="1">
    <citation type="journal article" date="2016" name="Sci. Rep.">
        <title>The genome sequence of the outbreeding globe artichoke constructed de novo incorporating a phase-aware low-pass sequencing strategy of F1 progeny.</title>
        <authorList>
            <person name="Scaglione D."/>
            <person name="Reyes-Chin-Wo S."/>
            <person name="Acquadro A."/>
            <person name="Froenicke L."/>
            <person name="Portis E."/>
            <person name="Beitel C."/>
            <person name="Tirone M."/>
            <person name="Mauro R."/>
            <person name="Lo Monaco A."/>
            <person name="Mauromicale G."/>
            <person name="Faccioli P."/>
            <person name="Cattivelli L."/>
            <person name="Rieseberg L."/>
            <person name="Michelmore R."/>
            <person name="Lanteri S."/>
        </authorList>
    </citation>
    <scope>NUCLEOTIDE SEQUENCE [LARGE SCALE GENOMIC DNA]</scope>
    <source>
        <strain evidence="3">2C</strain>
    </source>
</reference>
<dbReference type="OMA" id="GTCITRT"/>
<keyword evidence="2" id="KW-0804">Transcription</keyword>
<sequence length="67" mass="7383">MVQVTITVSTRTPQWQCVESVAISKCLLYGRFIPAPLRKGQGDTIGIAMQRAFLGEIKGTCITRTKI</sequence>
<dbReference type="STRING" id="59895.A0A103XKX2"/>
<dbReference type="Gene3D" id="3.30.1360.10">
    <property type="entry name" value="RNA polymerase, RBP11-like subunit"/>
    <property type="match status" value="1"/>
</dbReference>
<dbReference type="GO" id="GO:0046983">
    <property type="term" value="F:protein dimerization activity"/>
    <property type="evidence" value="ECO:0007669"/>
    <property type="project" value="InterPro"/>
</dbReference>
<evidence type="ECO:0000313" key="4">
    <source>
        <dbReference type="Proteomes" id="UP000243975"/>
    </source>
</evidence>
<dbReference type="SUPFAM" id="SSF55257">
    <property type="entry name" value="RBP11-like subunits of RNA polymerase"/>
    <property type="match status" value="1"/>
</dbReference>
<keyword evidence="1 3" id="KW-0240">DNA-directed RNA polymerase</keyword>
<proteinExistence type="predicted"/>
<dbReference type="Proteomes" id="UP000243975">
    <property type="component" value="Unassembled WGS sequence"/>
</dbReference>
<dbReference type="GO" id="GO:0000428">
    <property type="term" value="C:DNA-directed RNA polymerase complex"/>
    <property type="evidence" value="ECO:0007669"/>
    <property type="project" value="UniProtKB-KW"/>
</dbReference>
<accession>A0A103XKX2</accession>
<dbReference type="AlphaFoldDB" id="A0A103XKX2"/>
<dbReference type="EMBL" id="LEKV01004813">
    <property type="protein sequence ID" value="KVH92580.1"/>
    <property type="molecule type" value="Genomic_DNA"/>
</dbReference>
<evidence type="ECO:0000256" key="1">
    <source>
        <dbReference type="ARBA" id="ARBA00022478"/>
    </source>
</evidence>
<keyword evidence="4" id="KW-1185">Reference proteome</keyword>
<gene>
    <name evidence="3" type="ORF">Ccrd_005403</name>
</gene>
<organism evidence="3 4">
    <name type="scientific">Cynara cardunculus var. scolymus</name>
    <name type="common">Globe artichoke</name>
    <name type="synonym">Cynara scolymus</name>
    <dbReference type="NCBI Taxonomy" id="59895"/>
    <lineage>
        <taxon>Eukaryota</taxon>
        <taxon>Viridiplantae</taxon>
        <taxon>Streptophyta</taxon>
        <taxon>Embryophyta</taxon>
        <taxon>Tracheophyta</taxon>
        <taxon>Spermatophyta</taxon>
        <taxon>Magnoliopsida</taxon>
        <taxon>eudicotyledons</taxon>
        <taxon>Gunneridae</taxon>
        <taxon>Pentapetalae</taxon>
        <taxon>asterids</taxon>
        <taxon>campanulids</taxon>
        <taxon>Asterales</taxon>
        <taxon>Asteraceae</taxon>
        <taxon>Carduoideae</taxon>
        <taxon>Cardueae</taxon>
        <taxon>Carduinae</taxon>
        <taxon>Cynara</taxon>
    </lineage>
</organism>
<dbReference type="InterPro" id="IPR036603">
    <property type="entry name" value="RBP11-like"/>
</dbReference>
<evidence type="ECO:0000256" key="2">
    <source>
        <dbReference type="ARBA" id="ARBA00023163"/>
    </source>
</evidence>
<protein>
    <submittedName>
        <fullName evidence="3">DNA-directed RNA polymerase, RBP11-like protein</fullName>
    </submittedName>
</protein>
<evidence type="ECO:0000313" key="3">
    <source>
        <dbReference type="EMBL" id="KVH92580.1"/>
    </source>
</evidence>
<comment type="caution">
    <text evidence="3">The sequence shown here is derived from an EMBL/GenBank/DDBJ whole genome shotgun (WGS) entry which is preliminary data.</text>
</comment>
<dbReference type="Gramene" id="KVH92580">
    <property type="protein sequence ID" value="KVH92580"/>
    <property type="gene ID" value="Ccrd_005403"/>
</dbReference>